<dbReference type="AlphaFoldDB" id="A0A428N1U4"/>
<reference evidence="8 9" key="1">
    <citation type="submission" date="2018-10" db="EMBL/GenBank/DDBJ databases">
        <title>Draft genome sequence of Bacillus salarius IM0101, isolated from a hypersaline soil in Inner Mongolia, China.</title>
        <authorList>
            <person name="Yamprayoonswat W."/>
            <person name="Boonvisut S."/>
            <person name="Jumpathong W."/>
            <person name="Sittihan S."/>
            <person name="Ruangsuj P."/>
            <person name="Wanthongcharoen S."/>
            <person name="Thongpramul N."/>
            <person name="Pimmason S."/>
            <person name="Yu B."/>
            <person name="Yasawong M."/>
        </authorList>
    </citation>
    <scope>NUCLEOTIDE SEQUENCE [LARGE SCALE GENOMIC DNA]</scope>
    <source>
        <strain evidence="8 9">IM0101</strain>
    </source>
</reference>
<feature type="transmembrane region" description="Helical" evidence="7">
    <location>
        <begin position="78"/>
        <end position="97"/>
    </location>
</feature>
<feature type="transmembrane region" description="Helical" evidence="7">
    <location>
        <begin position="134"/>
        <end position="151"/>
    </location>
</feature>
<dbReference type="PANTHER" id="PTHR43337">
    <property type="entry name" value="XANTHINE/URACIL PERMEASE C887.17-RELATED"/>
    <property type="match status" value="1"/>
</dbReference>
<feature type="transmembrane region" description="Helical" evidence="7">
    <location>
        <begin position="171"/>
        <end position="190"/>
    </location>
</feature>
<dbReference type="Pfam" id="PF00860">
    <property type="entry name" value="Xan_ur_permease"/>
    <property type="match status" value="1"/>
</dbReference>
<dbReference type="PANTHER" id="PTHR43337:SF1">
    <property type="entry name" value="XANTHINE_URACIL PERMEASE C887.17-RELATED"/>
    <property type="match status" value="1"/>
</dbReference>
<dbReference type="EMBL" id="RBVX01000015">
    <property type="protein sequence ID" value="RSL32403.1"/>
    <property type="molecule type" value="Genomic_DNA"/>
</dbReference>
<evidence type="ECO:0000256" key="4">
    <source>
        <dbReference type="ARBA" id="ARBA00022692"/>
    </source>
</evidence>
<evidence type="ECO:0000256" key="7">
    <source>
        <dbReference type="SAM" id="Phobius"/>
    </source>
</evidence>
<evidence type="ECO:0000313" key="9">
    <source>
        <dbReference type="Proteomes" id="UP000275076"/>
    </source>
</evidence>
<gene>
    <name evidence="8" type="ORF">D7Z54_16050</name>
</gene>
<keyword evidence="9" id="KW-1185">Reference proteome</keyword>
<evidence type="ECO:0000256" key="3">
    <source>
        <dbReference type="ARBA" id="ARBA00022448"/>
    </source>
</evidence>
<feature type="transmembrane region" description="Helical" evidence="7">
    <location>
        <begin position="321"/>
        <end position="342"/>
    </location>
</feature>
<feature type="transmembrane region" description="Helical" evidence="7">
    <location>
        <begin position="21"/>
        <end position="39"/>
    </location>
</feature>
<protein>
    <submittedName>
        <fullName evidence="8">NCS2 family permease</fullName>
    </submittedName>
</protein>
<accession>A0A428N1U4</accession>
<feature type="transmembrane region" description="Helical" evidence="7">
    <location>
        <begin position="237"/>
        <end position="267"/>
    </location>
</feature>
<dbReference type="Proteomes" id="UP000275076">
    <property type="component" value="Unassembled WGS sequence"/>
</dbReference>
<feature type="transmembrane region" description="Helical" evidence="7">
    <location>
        <begin position="103"/>
        <end position="122"/>
    </location>
</feature>
<feature type="transmembrane region" description="Helical" evidence="7">
    <location>
        <begin position="416"/>
        <end position="433"/>
    </location>
</feature>
<evidence type="ECO:0000256" key="2">
    <source>
        <dbReference type="ARBA" id="ARBA00005697"/>
    </source>
</evidence>
<dbReference type="RefSeq" id="WP_125556874.1">
    <property type="nucleotide sequence ID" value="NZ_RBVX01000015.1"/>
</dbReference>
<comment type="caution">
    <text evidence="8">The sequence shown here is derived from an EMBL/GenBank/DDBJ whole genome shotgun (WGS) entry which is preliminary data.</text>
</comment>
<organism evidence="8 9">
    <name type="scientific">Salibacterium salarium</name>
    <dbReference type="NCBI Taxonomy" id="284579"/>
    <lineage>
        <taxon>Bacteria</taxon>
        <taxon>Bacillati</taxon>
        <taxon>Bacillota</taxon>
        <taxon>Bacilli</taxon>
        <taxon>Bacillales</taxon>
        <taxon>Bacillaceae</taxon>
    </lineage>
</organism>
<feature type="transmembrane region" description="Helical" evidence="7">
    <location>
        <begin position="377"/>
        <end position="404"/>
    </location>
</feature>
<dbReference type="GO" id="GO:0012505">
    <property type="term" value="C:endomembrane system"/>
    <property type="evidence" value="ECO:0007669"/>
    <property type="project" value="UniProtKB-SubCell"/>
</dbReference>
<dbReference type="InterPro" id="IPR006043">
    <property type="entry name" value="NCS2"/>
</dbReference>
<keyword evidence="5 7" id="KW-1133">Transmembrane helix</keyword>
<evidence type="ECO:0000313" key="8">
    <source>
        <dbReference type="EMBL" id="RSL32403.1"/>
    </source>
</evidence>
<feature type="transmembrane region" description="Helical" evidence="7">
    <location>
        <begin position="349"/>
        <end position="365"/>
    </location>
</feature>
<comment type="subcellular location">
    <subcellularLocation>
        <location evidence="1">Endomembrane system</location>
        <topology evidence="1">Multi-pass membrane protein</topology>
    </subcellularLocation>
</comment>
<feature type="transmembrane region" description="Helical" evidence="7">
    <location>
        <begin position="197"/>
        <end position="217"/>
    </location>
</feature>
<feature type="transmembrane region" description="Helical" evidence="7">
    <location>
        <begin position="51"/>
        <end position="71"/>
    </location>
</feature>
<keyword evidence="4 7" id="KW-0812">Transmembrane</keyword>
<keyword evidence="3" id="KW-0813">Transport</keyword>
<evidence type="ECO:0000256" key="5">
    <source>
        <dbReference type="ARBA" id="ARBA00022989"/>
    </source>
</evidence>
<comment type="similarity">
    <text evidence="2">Belongs to the nucleobase:cation symporter-2 (NCS2) (TC 2.A.40) family. Azg-like subfamily.</text>
</comment>
<dbReference type="InterPro" id="IPR045018">
    <property type="entry name" value="Azg-like"/>
</dbReference>
<proteinExistence type="inferred from homology"/>
<name>A0A428N1U4_9BACI</name>
<dbReference type="OrthoDB" id="9808458at2"/>
<dbReference type="GO" id="GO:0005886">
    <property type="term" value="C:plasma membrane"/>
    <property type="evidence" value="ECO:0007669"/>
    <property type="project" value="TreeGrafter"/>
</dbReference>
<keyword evidence="6 7" id="KW-0472">Membrane</keyword>
<sequence>MSAWVEKMFNLNKNNTNTRTEVMAGLTTFVTMAYIIAIQPSLMSDAGMPSGSVMVTTLLVSAIFSIIMGLFTNRPFAMAPAMGGNAFFAYTIVASGVATYQTALGMVFISGMAFFLLTIFGIREAIANMLPKNIKLAVGAAVGIFITATGLKNAGLITANDSGDGLVLASLHDSSILLSIIGLAVILGLMGRQIKGAVLYGIVITTVIGIPLGLTTMPDSFFQAPPNPAPIMFQVDWLQALQFAFIPLIFTFFTGDFFSSMGTLLGVGAKADLLDKNGDLPGIKKPFLVDSLATVFGSMAGSTTVTTYIESASGVDAGGRTGLTAVSTGALFLVSLLVTPVFLMIPGEATAPALIVIGLTMLSSLKDINFENTEESLVAFLTVLITGFTFSIANGIVFGVLAYVVIKILTGKIKDIPVGLFILCVPLVYYLWLV</sequence>
<dbReference type="GO" id="GO:0005345">
    <property type="term" value="F:purine nucleobase transmembrane transporter activity"/>
    <property type="evidence" value="ECO:0007669"/>
    <property type="project" value="TreeGrafter"/>
</dbReference>
<evidence type="ECO:0000256" key="6">
    <source>
        <dbReference type="ARBA" id="ARBA00023136"/>
    </source>
</evidence>
<evidence type="ECO:0000256" key="1">
    <source>
        <dbReference type="ARBA" id="ARBA00004127"/>
    </source>
</evidence>